<evidence type="ECO:0000259" key="6">
    <source>
        <dbReference type="Pfam" id="PF13860"/>
    </source>
</evidence>
<evidence type="ECO:0000256" key="2">
    <source>
        <dbReference type="ARBA" id="ARBA00016013"/>
    </source>
</evidence>
<dbReference type="InterPro" id="IPR025963">
    <property type="entry name" value="FLgD_Tudor"/>
</dbReference>
<keyword evidence="8" id="KW-0969">Cilium</keyword>
<dbReference type="Pfam" id="PF03963">
    <property type="entry name" value="FlgD"/>
    <property type="match status" value="1"/>
</dbReference>
<keyword evidence="8" id="KW-0282">Flagellum</keyword>
<accession>A0A7V2F6K1</accession>
<dbReference type="Pfam" id="PF13860">
    <property type="entry name" value="FlgD_ig"/>
    <property type="match status" value="1"/>
</dbReference>
<evidence type="ECO:0000259" key="7">
    <source>
        <dbReference type="Pfam" id="PF13861"/>
    </source>
</evidence>
<dbReference type="InterPro" id="IPR005648">
    <property type="entry name" value="FlgD"/>
</dbReference>
<dbReference type="InterPro" id="IPR025965">
    <property type="entry name" value="FlgD/Vpr_Ig-like"/>
</dbReference>
<dbReference type="Gene3D" id="2.30.30.910">
    <property type="match status" value="1"/>
</dbReference>
<reference evidence="8" key="1">
    <citation type="journal article" date="2020" name="mSystems">
        <title>Genome- and Community-Level Interaction Insights into Carbon Utilization and Element Cycling Functions of Hydrothermarchaeota in Hydrothermal Sediment.</title>
        <authorList>
            <person name="Zhou Z."/>
            <person name="Liu Y."/>
            <person name="Xu W."/>
            <person name="Pan J."/>
            <person name="Luo Z.H."/>
            <person name="Li M."/>
        </authorList>
    </citation>
    <scope>NUCLEOTIDE SEQUENCE [LARGE SCALE GENOMIC DNA]</scope>
    <source>
        <strain evidence="8">SpSt-143</strain>
    </source>
</reference>
<feature type="domain" description="FlgD Tudor-like" evidence="7">
    <location>
        <begin position="94"/>
        <end position="223"/>
    </location>
</feature>
<evidence type="ECO:0000256" key="1">
    <source>
        <dbReference type="ARBA" id="ARBA00010577"/>
    </source>
</evidence>
<gene>
    <name evidence="8" type="ORF">ENO59_05770</name>
</gene>
<feature type="domain" description="FlgD/Vpr Ig-like" evidence="6">
    <location>
        <begin position="107"/>
        <end position="183"/>
    </location>
</feature>
<keyword evidence="3 5" id="KW-1005">Bacterial flagellum biogenesis</keyword>
<evidence type="ECO:0000256" key="3">
    <source>
        <dbReference type="ARBA" id="ARBA00022795"/>
    </source>
</evidence>
<evidence type="ECO:0000256" key="5">
    <source>
        <dbReference type="RuleBase" id="RU362076"/>
    </source>
</evidence>
<dbReference type="Gene3D" id="2.60.40.4070">
    <property type="match status" value="1"/>
</dbReference>
<dbReference type="Pfam" id="PF13861">
    <property type="entry name" value="FLgD_tudor"/>
    <property type="match status" value="1"/>
</dbReference>
<evidence type="ECO:0000313" key="8">
    <source>
        <dbReference type="EMBL" id="HER96008.1"/>
    </source>
</evidence>
<name>A0A7V2F6K1_RHOMR</name>
<dbReference type="EMBL" id="DSGB01000004">
    <property type="protein sequence ID" value="HER96008.1"/>
    <property type="molecule type" value="Genomic_DNA"/>
</dbReference>
<dbReference type="AlphaFoldDB" id="A0A7V2F6K1"/>
<comment type="function">
    <text evidence="4 5">Required for flagellar hook formation. May act as a scaffolding protein.</text>
</comment>
<protein>
    <recommendedName>
        <fullName evidence="2 5">Basal-body rod modification protein FlgD</fullName>
    </recommendedName>
</protein>
<evidence type="ECO:0000256" key="4">
    <source>
        <dbReference type="ARBA" id="ARBA00024746"/>
    </source>
</evidence>
<comment type="caution">
    <text evidence="8">The sequence shown here is derived from an EMBL/GenBank/DDBJ whole genome shotgun (WGS) entry which is preliminary data.</text>
</comment>
<sequence length="228" mass="24507">MMSLIAPIEAIRNQALQATPAAPGSQTLDKEAFLRLLVTQLRYQDPTNPLDSREFAVQLAQFSTVEQLIEINKALTAQNDAYGALAQGIHNSVAAGLVGKVIEAEGSRIRWTGEQAAAFRFVLDGNAQQVSVQIRNESGQLVRTIQLGPQAAGEHELSWDGRDDSGKSLPAGTYILEVTATNAEGDPIAARTMVRGRVDRVTFGPEGILLWIGTYAIPLQNVRGVTSA</sequence>
<organism evidence="8">
    <name type="scientific">Rhodothermus marinus</name>
    <name type="common">Rhodothermus obamensis</name>
    <dbReference type="NCBI Taxonomy" id="29549"/>
    <lineage>
        <taxon>Bacteria</taxon>
        <taxon>Pseudomonadati</taxon>
        <taxon>Rhodothermota</taxon>
        <taxon>Rhodothermia</taxon>
        <taxon>Rhodothermales</taxon>
        <taxon>Rhodothermaceae</taxon>
        <taxon>Rhodothermus</taxon>
    </lineage>
</organism>
<comment type="similarity">
    <text evidence="1 5">Belongs to the FlgD family.</text>
</comment>
<dbReference type="GO" id="GO:0044781">
    <property type="term" value="P:bacterial-type flagellum organization"/>
    <property type="evidence" value="ECO:0007669"/>
    <property type="project" value="UniProtKB-UniRule"/>
</dbReference>
<proteinExistence type="inferred from homology"/>
<keyword evidence="8" id="KW-0966">Cell projection</keyword>